<evidence type="ECO:0000313" key="3">
    <source>
        <dbReference type="Proteomes" id="UP001152320"/>
    </source>
</evidence>
<dbReference type="EMBL" id="JAIZAY010000004">
    <property type="protein sequence ID" value="KAJ8043440.1"/>
    <property type="molecule type" value="Genomic_DNA"/>
</dbReference>
<protein>
    <submittedName>
        <fullName evidence="2">Uncharacterized protein</fullName>
    </submittedName>
</protein>
<dbReference type="Proteomes" id="UP001152320">
    <property type="component" value="Chromosome 4"/>
</dbReference>
<dbReference type="OrthoDB" id="10038899at2759"/>
<dbReference type="InterPro" id="IPR035983">
    <property type="entry name" value="Hect_E3_ubiquitin_ligase"/>
</dbReference>
<reference evidence="2" key="1">
    <citation type="submission" date="2021-10" db="EMBL/GenBank/DDBJ databases">
        <title>Tropical sea cucumber genome reveals ecological adaptation and Cuvierian tubules defense mechanism.</title>
        <authorList>
            <person name="Chen T."/>
        </authorList>
    </citation>
    <scope>NUCLEOTIDE SEQUENCE</scope>
    <source>
        <strain evidence="2">Nanhai2018</strain>
        <tissue evidence="2">Muscle</tissue>
    </source>
</reference>
<evidence type="ECO:0000256" key="1">
    <source>
        <dbReference type="SAM" id="MobiDB-lite"/>
    </source>
</evidence>
<dbReference type="SUPFAM" id="SSF56204">
    <property type="entry name" value="Hect, E3 ligase catalytic domain"/>
    <property type="match status" value="1"/>
</dbReference>
<accession>A0A9Q1HEX6</accession>
<comment type="caution">
    <text evidence="2">The sequence shown here is derived from an EMBL/GenBank/DDBJ whole genome shotgun (WGS) entry which is preliminary data.</text>
</comment>
<feature type="region of interest" description="Disordered" evidence="1">
    <location>
        <begin position="1"/>
        <end position="70"/>
    </location>
</feature>
<gene>
    <name evidence="2" type="ORF">HOLleu_10520</name>
</gene>
<dbReference type="AlphaFoldDB" id="A0A9Q1HEX6"/>
<organism evidence="2 3">
    <name type="scientific">Holothuria leucospilota</name>
    <name type="common">Black long sea cucumber</name>
    <name type="synonym">Mertensiothuria leucospilota</name>
    <dbReference type="NCBI Taxonomy" id="206669"/>
    <lineage>
        <taxon>Eukaryota</taxon>
        <taxon>Metazoa</taxon>
        <taxon>Echinodermata</taxon>
        <taxon>Eleutherozoa</taxon>
        <taxon>Echinozoa</taxon>
        <taxon>Holothuroidea</taxon>
        <taxon>Aspidochirotacea</taxon>
        <taxon>Aspidochirotida</taxon>
        <taxon>Holothuriidae</taxon>
        <taxon>Holothuria</taxon>
    </lineage>
</organism>
<sequence>MLHPPSRQQPFTEHRQPTRTPMEGSVSPPYTHSQASPPRSPSPPPTEGSVSPPSTHSQAPPPPMGAVKESEDVIQQQLTFSFVGESAIDQSGVSRDAYSSFWDAFYERRTSGTNTVVPCVTVQYCREEWLAVGHILVKGYKDHSIFPIRLNLTFLTVMLPGKKAVSEDFLLSSLYSYLSEDVKDLLTRAGNNDLEDDDESELVQFLADSGWTSTIPNYVNKTGFDKCLLQIRHKILIQTSKYPLVCLADVTRKHMGHNFSDVESLKTLVKDLTPTTRKVLKIFPGRLNSAREQNAFDLLKKYVRGLGRDMLPKFLKFCTGSSVMSVTSIDVTFNSISGLQRRPVAITCGPVLEISVMYTDIAGIRYEFNSVLKGGTEGLLFTIS</sequence>
<keyword evidence="3" id="KW-1185">Reference proteome</keyword>
<feature type="compositionally biased region" description="Polar residues" evidence="1">
    <location>
        <begin position="1"/>
        <end position="11"/>
    </location>
</feature>
<evidence type="ECO:0000313" key="2">
    <source>
        <dbReference type="EMBL" id="KAJ8043440.1"/>
    </source>
</evidence>
<dbReference type="GO" id="GO:0004842">
    <property type="term" value="F:ubiquitin-protein transferase activity"/>
    <property type="evidence" value="ECO:0007669"/>
    <property type="project" value="InterPro"/>
</dbReference>
<name>A0A9Q1HEX6_HOLLE</name>
<proteinExistence type="predicted"/>